<reference evidence="5 6" key="1">
    <citation type="submission" date="2023-01" db="EMBL/GenBank/DDBJ databases">
        <title>Genomes from the Australian National Cyanobacteria Reference Collection.</title>
        <authorList>
            <person name="Willis A."/>
            <person name="Lee E.M.F."/>
        </authorList>
    </citation>
    <scope>NUCLEOTIDE SEQUENCE [LARGE SCALE GENOMIC DNA]</scope>
    <source>
        <strain evidence="5 6">CS-537/01</strain>
    </source>
</reference>
<dbReference type="InterPro" id="IPR027417">
    <property type="entry name" value="P-loop_NTPase"/>
</dbReference>
<dbReference type="Proteomes" id="UP001212123">
    <property type="component" value="Unassembled WGS sequence"/>
</dbReference>
<keyword evidence="2" id="KW-0548">Nucleotidyltransferase</keyword>
<dbReference type="RefSeq" id="WP_271804898.1">
    <property type="nucleotide sequence ID" value="NZ_JAQMTU010000028.1"/>
</dbReference>
<keyword evidence="1" id="KW-0808">Transferase</keyword>
<name>A0ABT5A1E2_9CYAN</name>
<evidence type="ECO:0000256" key="4">
    <source>
        <dbReference type="ARBA" id="ARBA00022932"/>
    </source>
</evidence>
<sequence length="167" mass="19252">MLQYINLQNFHHFDCATQVILAHIHETFLPGENLLYNKKIYFYNLERGYQDVGKEMESILPKIPSTNTLLITNTHKPDARNKSVKLLLEYAQVTEFPLIPQWQTQALIQQARTLVDEVGVTLTTDAYKVLIDYTGNHTRLIFTELEKLKTYALGKTVNGVMVKELVL</sequence>
<evidence type="ECO:0000256" key="2">
    <source>
        <dbReference type="ARBA" id="ARBA00022695"/>
    </source>
</evidence>
<gene>
    <name evidence="5" type="ORF">PN492_04090</name>
</gene>
<organism evidence="5 6">
    <name type="scientific">Dolichospermum circinale CS-537/01</name>
    <dbReference type="NCBI Taxonomy" id="3021739"/>
    <lineage>
        <taxon>Bacteria</taxon>
        <taxon>Bacillati</taxon>
        <taxon>Cyanobacteriota</taxon>
        <taxon>Cyanophyceae</taxon>
        <taxon>Nostocales</taxon>
        <taxon>Aphanizomenonaceae</taxon>
        <taxon>Dolichospermum</taxon>
        <taxon>Dolichospermum circinale</taxon>
    </lineage>
</organism>
<dbReference type="SUPFAM" id="SSF52540">
    <property type="entry name" value="P-loop containing nucleoside triphosphate hydrolases"/>
    <property type="match status" value="1"/>
</dbReference>
<dbReference type="Gene3D" id="1.10.8.60">
    <property type="match status" value="1"/>
</dbReference>
<dbReference type="InterPro" id="IPR005790">
    <property type="entry name" value="DNA_polIII_delta"/>
</dbReference>
<keyword evidence="3" id="KW-0235">DNA replication</keyword>
<evidence type="ECO:0000256" key="3">
    <source>
        <dbReference type="ARBA" id="ARBA00022705"/>
    </source>
</evidence>
<keyword evidence="4" id="KW-0239">DNA-directed DNA polymerase</keyword>
<dbReference type="PANTHER" id="PTHR34388:SF1">
    <property type="entry name" value="DNA POLYMERASE III SUBUNIT DELTA"/>
    <property type="match status" value="1"/>
</dbReference>
<accession>A0ABT5A1E2</accession>
<protein>
    <submittedName>
        <fullName evidence="5">Uncharacterized protein</fullName>
    </submittedName>
</protein>
<proteinExistence type="predicted"/>
<evidence type="ECO:0000313" key="6">
    <source>
        <dbReference type="Proteomes" id="UP001212123"/>
    </source>
</evidence>
<evidence type="ECO:0000313" key="5">
    <source>
        <dbReference type="EMBL" id="MDB9485733.1"/>
    </source>
</evidence>
<evidence type="ECO:0000256" key="1">
    <source>
        <dbReference type="ARBA" id="ARBA00022679"/>
    </source>
</evidence>
<comment type="caution">
    <text evidence="5">The sequence shown here is derived from an EMBL/GenBank/DDBJ whole genome shotgun (WGS) entry which is preliminary data.</text>
</comment>
<dbReference type="PANTHER" id="PTHR34388">
    <property type="entry name" value="DNA POLYMERASE III SUBUNIT DELTA"/>
    <property type="match status" value="1"/>
</dbReference>
<dbReference type="EMBL" id="JAQMTU010000028">
    <property type="protein sequence ID" value="MDB9485733.1"/>
    <property type="molecule type" value="Genomic_DNA"/>
</dbReference>
<keyword evidence="6" id="KW-1185">Reference proteome</keyword>